<keyword evidence="2" id="KW-1185">Reference proteome</keyword>
<proteinExistence type="predicted"/>
<organism evidence="1 2">
    <name type="scientific">Gossypium tomentosum</name>
    <name type="common">Hawaiian cotton</name>
    <name type="synonym">Gossypium sandvicense</name>
    <dbReference type="NCBI Taxonomy" id="34277"/>
    <lineage>
        <taxon>Eukaryota</taxon>
        <taxon>Viridiplantae</taxon>
        <taxon>Streptophyta</taxon>
        <taxon>Embryophyta</taxon>
        <taxon>Tracheophyta</taxon>
        <taxon>Spermatophyta</taxon>
        <taxon>Magnoliopsida</taxon>
        <taxon>eudicotyledons</taxon>
        <taxon>Gunneridae</taxon>
        <taxon>Pentapetalae</taxon>
        <taxon>rosids</taxon>
        <taxon>malvids</taxon>
        <taxon>Malvales</taxon>
        <taxon>Malvaceae</taxon>
        <taxon>Malvoideae</taxon>
        <taxon>Gossypium</taxon>
    </lineage>
</organism>
<evidence type="ECO:0000313" key="1">
    <source>
        <dbReference type="EMBL" id="TYH46523.1"/>
    </source>
</evidence>
<reference evidence="1 2" key="1">
    <citation type="submission" date="2019-07" db="EMBL/GenBank/DDBJ databases">
        <title>WGS assembly of Gossypium tomentosum.</title>
        <authorList>
            <person name="Chen Z.J."/>
            <person name="Sreedasyam A."/>
            <person name="Ando A."/>
            <person name="Song Q."/>
            <person name="De L."/>
            <person name="Hulse-Kemp A."/>
            <person name="Ding M."/>
            <person name="Ye W."/>
            <person name="Kirkbride R."/>
            <person name="Jenkins J."/>
            <person name="Plott C."/>
            <person name="Lovell J."/>
            <person name="Lin Y.-M."/>
            <person name="Vaughn R."/>
            <person name="Liu B."/>
            <person name="Li W."/>
            <person name="Simpson S."/>
            <person name="Scheffler B."/>
            <person name="Saski C."/>
            <person name="Grover C."/>
            <person name="Hu G."/>
            <person name="Conover J."/>
            <person name="Carlson J."/>
            <person name="Shu S."/>
            <person name="Boston L."/>
            <person name="Williams M."/>
            <person name="Peterson D."/>
            <person name="Mcgee K."/>
            <person name="Jones D."/>
            <person name="Wendel J."/>
            <person name="Stelly D."/>
            <person name="Grimwood J."/>
            <person name="Schmutz J."/>
        </authorList>
    </citation>
    <scope>NUCLEOTIDE SEQUENCE [LARGE SCALE GENOMIC DNA]</scope>
    <source>
        <strain evidence="1">7179.01</strain>
    </source>
</reference>
<sequence>MMERIRIQPRGARPAWRRLTWRRCMRAVAMHARGPDPTAAVPVIFRNPRNF</sequence>
<dbReference type="AlphaFoldDB" id="A0A5D2IXB5"/>
<name>A0A5D2IXB5_GOSTO</name>
<evidence type="ECO:0000313" key="2">
    <source>
        <dbReference type="Proteomes" id="UP000322667"/>
    </source>
</evidence>
<accession>A0A5D2IXB5</accession>
<dbReference type="Proteomes" id="UP000322667">
    <property type="component" value="Chromosome D11"/>
</dbReference>
<dbReference type="EMBL" id="CM017633">
    <property type="protein sequence ID" value="TYH46523.1"/>
    <property type="molecule type" value="Genomic_DNA"/>
</dbReference>
<gene>
    <name evidence="1" type="ORF">ES332_D11G342000v1</name>
</gene>
<protein>
    <submittedName>
        <fullName evidence="1">Uncharacterized protein</fullName>
    </submittedName>
</protein>